<dbReference type="OrthoDB" id="605328at2759"/>
<dbReference type="InterPro" id="IPR001810">
    <property type="entry name" value="F-box_dom"/>
</dbReference>
<dbReference type="Pfam" id="PF08268">
    <property type="entry name" value="FBA_3"/>
    <property type="match status" value="1"/>
</dbReference>
<dbReference type="InterPro" id="IPR055290">
    <property type="entry name" value="At3g26010-like"/>
</dbReference>
<dbReference type="PANTHER" id="PTHR35546">
    <property type="entry name" value="F-BOX PROTEIN INTERACTION DOMAIN PROTEIN-RELATED"/>
    <property type="match status" value="1"/>
</dbReference>
<dbReference type="Gene3D" id="1.20.1280.50">
    <property type="match status" value="1"/>
</dbReference>
<sequence length="399" mass="45698">MPSTNRTNAAAKKIADNDDVLTEILIRVPVKPLLRFKCMSRRWLSLISDPYFSRRHQHHHHHCSSLSGILLCRSIPSQYQFLPLDGTHSGPPFKSLDYISDDSSHFPSPSGVKILQSRNGLFMCRSLENKSGDKRHCYYVCNPTTMHFSKLPFPDTDWANAISGLTLSFEPSKSPYYQVVCVRSTTVPPYNYQIEVYSSETRAWRASGSPFVAPHDMVFHQGVCWNGAVHWLSPSGAAMSFNINKEVFGTMPSPPRSEAQGTRRFRYFDESGGHLHLIEIYGAHTTQFKVLEMASDYAGWFVKYDVDLRGIVVSYPEMVRNFLDQRDSCYFAFIIVFFLRKEEEAELLLHVPGKIVSYNLRDRSVKELCEIGPYPFENRNKLQFGWLDAYPYVETLACV</sequence>
<dbReference type="EMBL" id="RXIC02000023">
    <property type="protein sequence ID" value="KAB1212103.1"/>
    <property type="molecule type" value="Genomic_DNA"/>
</dbReference>
<dbReference type="SUPFAM" id="SSF81383">
    <property type="entry name" value="F-box domain"/>
    <property type="match status" value="1"/>
</dbReference>
<feature type="domain" description="F-box associated beta-propeller type 3" evidence="2">
    <location>
        <begin position="98"/>
        <end position="256"/>
    </location>
</feature>
<dbReference type="InterPro" id="IPR017451">
    <property type="entry name" value="F-box-assoc_interact_dom"/>
</dbReference>
<keyword evidence="4" id="KW-1185">Reference proteome</keyword>
<protein>
    <submittedName>
        <fullName evidence="3">Uncharacterized protein</fullName>
    </submittedName>
</protein>
<dbReference type="NCBIfam" id="TIGR01640">
    <property type="entry name" value="F_box_assoc_1"/>
    <property type="match status" value="1"/>
</dbReference>
<organism evidence="3 4">
    <name type="scientific">Morella rubra</name>
    <name type="common">Chinese bayberry</name>
    <dbReference type="NCBI Taxonomy" id="262757"/>
    <lineage>
        <taxon>Eukaryota</taxon>
        <taxon>Viridiplantae</taxon>
        <taxon>Streptophyta</taxon>
        <taxon>Embryophyta</taxon>
        <taxon>Tracheophyta</taxon>
        <taxon>Spermatophyta</taxon>
        <taxon>Magnoliopsida</taxon>
        <taxon>eudicotyledons</taxon>
        <taxon>Gunneridae</taxon>
        <taxon>Pentapetalae</taxon>
        <taxon>rosids</taxon>
        <taxon>fabids</taxon>
        <taxon>Fagales</taxon>
        <taxon>Myricaceae</taxon>
        <taxon>Morella</taxon>
    </lineage>
</organism>
<dbReference type="AlphaFoldDB" id="A0A6A1VHF4"/>
<accession>A0A6A1VHF4</accession>
<dbReference type="InterPro" id="IPR013187">
    <property type="entry name" value="F-box-assoc_dom_typ3"/>
</dbReference>
<evidence type="ECO:0000313" key="4">
    <source>
        <dbReference type="Proteomes" id="UP000516437"/>
    </source>
</evidence>
<evidence type="ECO:0000259" key="2">
    <source>
        <dbReference type="Pfam" id="PF08268"/>
    </source>
</evidence>
<feature type="domain" description="F-box" evidence="1">
    <location>
        <begin position="18"/>
        <end position="53"/>
    </location>
</feature>
<comment type="caution">
    <text evidence="3">The sequence shown here is derived from an EMBL/GenBank/DDBJ whole genome shotgun (WGS) entry which is preliminary data.</text>
</comment>
<name>A0A6A1VHF4_9ROSI</name>
<dbReference type="Pfam" id="PF00646">
    <property type="entry name" value="F-box"/>
    <property type="match status" value="1"/>
</dbReference>
<proteinExistence type="predicted"/>
<reference evidence="3 4" key="1">
    <citation type="journal article" date="2019" name="Plant Biotechnol. J.">
        <title>The red bayberry genome and genetic basis of sex determination.</title>
        <authorList>
            <person name="Jia H.M."/>
            <person name="Jia H.J."/>
            <person name="Cai Q.L."/>
            <person name="Wang Y."/>
            <person name="Zhao H.B."/>
            <person name="Yang W.F."/>
            <person name="Wang G.Y."/>
            <person name="Li Y.H."/>
            <person name="Zhan D.L."/>
            <person name="Shen Y.T."/>
            <person name="Niu Q.F."/>
            <person name="Chang L."/>
            <person name="Qiu J."/>
            <person name="Zhao L."/>
            <person name="Xie H.B."/>
            <person name="Fu W.Y."/>
            <person name="Jin J."/>
            <person name="Li X.W."/>
            <person name="Jiao Y."/>
            <person name="Zhou C.C."/>
            <person name="Tu T."/>
            <person name="Chai C.Y."/>
            <person name="Gao J.L."/>
            <person name="Fan L.J."/>
            <person name="van de Weg E."/>
            <person name="Wang J.Y."/>
            <person name="Gao Z.S."/>
        </authorList>
    </citation>
    <scope>NUCLEOTIDE SEQUENCE [LARGE SCALE GENOMIC DNA]</scope>
    <source>
        <tissue evidence="3">Leaves</tissue>
    </source>
</reference>
<evidence type="ECO:0000259" key="1">
    <source>
        <dbReference type="Pfam" id="PF00646"/>
    </source>
</evidence>
<evidence type="ECO:0000313" key="3">
    <source>
        <dbReference type="EMBL" id="KAB1212103.1"/>
    </source>
</evidence>
<dbReference type="CDD" id="cd22157">
    <property type="entry name" value="F-box_AtFBW1-like"/>
    <property type="match status" value="1"/>
</dbReference>
<dbReference type="Proteomes" id="UP000516437">
    <property type="component" value="Chromosome 5"/>
</dbReference>
<dbReference type="InterPro" id="IPR036047">
    <property type="entry name" value="F-box-like_dom_sf"/>
</dbReference>
<gene>
    <name evidence="3" type="ORF">CJ030_MR5G001785</name>
</gene>
<dbReference type="PANTHER" id="PTHR35546:SF130">
    <property type="entry name" value="EXPRESSED PROTEIN"/>
    <property type="match status" value="1"/>
</dbReference>